<sequence length="246" mass="26255">MAPRPADERQALGAHPSGSAPPRTEGAASSPPASRRYPRAAILVSNTRHDELGPASARDDRHIAKRPRRPPAASAASTPRNNALPAGRPCAALIRSSRDSATMMAMRLVPIDDIGDQRCGSPPRHRHGCAAAVHRAFDAHDARQLDRGVDHRRIRIHRQQMRRPAARKARSVSGAPSGQRAISIAAPVAANPPPQRQAARRAESAAPRASINATRASLAGRTRPAYRPPAAPHRAAPSTRSPSRRA</sequence>
<feature type="compositionally biased region" description="Basic residues" evidence="1">
    <location>
        <begin position="159"/>
        <end position="170"/>
    </location>
</feature>
<accession>A0A812DFS7</accession>
<evidence type="ECO:0000313" key="2">
    <source>
        <dbReference type="EMBL" id="CAE1297585.1"/>
    </source>
</evidence>
<evidence type="ECO:0000313" key="3">
    <source>
        <dbReference type="Proteomes" id="UP000597762"/>
    </source>
</evidence>
<proteinExistence type="predicted"/>
<feature type="compositionally biased region" description="Low complexity" evidence="1">
    <location>
        <begin position="71"/>
        <end position="80"/>
    </location>
</feature>
<feature type="compositionally biased region" description="Basic and acidic residues" evidence="1">
    <location>
        <begin position="47"/>
        <end position="62"/>
    </location>
</feature>
<dbReference type="Proteomes" id="UP000597762">
    <property type="component" value="Unassembled WGS sequence"/>
</dbReference>
<evidence type="ECO:0000256" key="1">
    <source>
        <dbReference type="SAM" id="MobiDB-lite"/>
    </source>
</evidence>
<reference evidence="2" key="1">
    <citation type="submission" date="2021-01" db="EMBL/GenBank/DDBJ databases">
        <authorList>
            <person name="Li R."/>
            <person name="Bekaert M."/>
        </authorList>
    </citation>
    <scope>NUCLEOTIDE SEQUENCE</scope>
    <source>
        <strain evidence="2">Farmed</strain>
    </source>
</reference>
<name>A0A812DFS7_ACAPH</name>
<comment type="caution">
    <text evidence="2">The sequence shown here is derived from an EMBL/GenBank/DDBJ whole genome shotgun (WGS) entry which is preliminary data.</text>
</comment>
<keyword evidence="3" id="KW-1185">Reference proteome</keyword>
<organism evidence="2 3">
    <name type="scientific">Acanthosepion pharaonis</name>
    <name type="common">Pharaoh cuttlefish</name>
    <name type="synonym">Sepia pharaonis</name>
    <dbReference type="NCBI Taxonomy" id="158019"/>
    <lineage>
        <taxon>Eukaryota</taxon>
        <taxon>Metazoa</taxon>
        <taxon>Spiralia</taxon>
        <taxon>Lophotrochozoa</taxon>
        <taxon>Mollusca</taxon>
        <taxon>Cephalopoda</taxon>
        <taxon>Coleoidea</taxon>
        <taxon>Decapodiformes</taxon>
        <taxon>Sepiida</taxon>
        <taxon>Sepiina</taxon>
        <taxon>Sepiidae</taxon>
        <taxon>Acanthosepion</taxon>
    </lineage>
</organism>
<feature type="compositionally biased region" description="Low complexity" evidence="1">
    <location>
        <begin position="232"/>
        <end position="246"/>
    </location>
</feature>
<protein>
    <submittedName>
        <fullName evidence="2">Uncharacterized protein</fullName>
    </submittedName>
</protein>
<feature type="compositionally biased region" description="Low complexity" evidence="1">
    <location>
        <begin position="179"/>
        <end position="189"/>
    </location>
</feature>
<gene>
    <name evidence="2" type="ORF">SPHA_52081</name>
</gene>
<dbReference type="EMBL" id="CAHIKZ030003209">
    <property type="protein sequence ID" value="CAE1297585.1"/>
    <property type="molecule type" value="Genomic_DNA"/>
</dbReference>
<feature type="compositionally biased region" description="Basic and acidic residues" evidence="1">
    <location>
        <begin position="1"/>
        <end position="10"/>
    </location>
</feature>
<dbReference type="AlphaFoldDB" id="A0A812DFS7"/>
<feature type="region of interest" description="Disordered" evidence="1">
    <location>
        <begin position="1"/>
        <end position="86"/>
    </location>
</feature>
<feature type="region of interest" description="Disordered" evidence="1">
    <location>
        <begin position="159"/>
        <end position="246"/>
    </location>
</feature>